<name>A0ABW8PI97_9FLAO</name>
<dbReference type="InterPro" id="IPR032274">
    <property type="entry name" value="DUF4835"/>
</dbReference>
<protein>
    <submittedName>
        <fullName evidence="1">DUF4835 family protein</fullName>
    </submittedName>
</protein>
<dbReference type="Pfam" id="PF16119">
    <property type="entry name" value="DUF4835"/>
    <property type="match status" value="1"/>
</dbReference>
<gene>
    <name evidence="1" type="ORF">V3467_10690</name>
</gene>
<comment type="caution">
    <text evidence="1">The sequence shown here is derived from an EMBL/GenBank/DDBJ whole genome shotgun (WGS) entry which is preliminary data.</text>
</comment>
<organism evidence="1 2">
    <name type="scientific">Flavobacterium covae</name>
    <dbReference type="NCBI Taxonomy" id="2906076"/>
    <lineage>
        <taxon>Bacteria</taxon>
        <taxon>Pseudomonadati</taxon>
        <taxon>Bacteroidota</taxon>
        <taxon>Flavobacteriia</taxon>
        <taxon>Flavobacteriales</taxon>
        <taxon>Flavobacteriaceae</taxon>
        <taxon>Flavobacterium</taxon>
    </lineage>
</organism>
<dbReference type="GeneID" id="56894830"/>
<evidence type="ECO:0000313" key="1">
    <source>
        <dbReference type="EMBL" id="MFK7004310.1"/>
    </source>
</evidence>
<dbReference type="RefSeq" id="WP_060381885.1">
    <property type="nucleotide sequence ID" value="NZ_CP013992.1"/>
</dbReference>
<accession>A0ABW8PI97</accession>
<evidence type="ECO:0000313" key="2">
    <source>
        <dbReference type="Proteomes" id="UP001621713"/>
    </source>
</evidence>
<reference evidence="1 2" key="1">
    <citation type="submission" date="2024-02" db="EMBL/GenBank/DDBJ databases">
        <title>Comparative Genomic Analysis of Flavobacterium Species Causing Columnaris Disease of Freshwater Fish in Thailand: Insights into Virulence and Resistance Mechanisms.</title>
        <authorList>
            <person name="Nguyen D."/>
            <person name="Chokmangmeepisarn P."/>
            <person name="Khianchaikhan K."/>
            <person name="Morishita M."/>
            <person name="Bunnoy A."/>
            <person name="Rodkhum C."/>
        </authorList>
    </citation>
    <scope>NUCLEOTIDE SEQUENCE [LARGE SCALE GENOMIC DNA]</scope>
    <source>
        <strain evidence="1 2">PCBSB2203</strain>
    </source>
</reference>
<proteinExistence type="predicted"/>
<dbReference type="EMBL" id="JAZHOJ010000022">
    <property type="protein sequence ID" value="MFK7004310.1"/>
    <property type="molecule type" value="Genomic_DNA"/>
</dbReference>
<sequence>MRKIFILFIYFFFNSYYAQELNCIVELNTSQVTGTNQQIFKTLKKSLTEFMNNTKWTDKNYKSNEKINCSFFFNITSFDNVNQFSGSLQVTATRPVYNTTYTTPILNINDKEFSFTYNEFQNLVFNPNAYESNLISVVAFYANMIIGIDADTFALEGGTKSFETASNIVAQAQVTQEKAWGNTSPQSRYFLVNDILSPTFSPYRKMTYDYHLGALDRMNENPKQSKETIQKAIFNLKEIATSRPNAYLTRVFFDTKSDEILNIFSGGPKMEVNQLVETLSKLSPTNINKWSQISF</sequence>
<keyword evidence="2" id="KW-1185">Reference proteome</keyword>
<dbReference type="Proteomes" id="UP001621713">
    <property type="component" value="Unassembled WGS sequence"/>
</dbReference>